<organism evidence="8 9">
    <name type="scientific">Ginsengibacter hankyongi</name>
    <dbReference type="NCBI Taxonomy" id="2607284"/>
    <lineage>
        <taxon>Bacteria</taxon>
        <taxon>Pseudomonadati</taxon>
        <taxon>Bacteroidota</taxon>
        <taxon>Chitinophagia</taxon>
        <taxon>Chitinophagales</taxon>
        <taxon>Chitinophagaceae</taxon>
        <taxon>Ginsengibacter</taxon>
    </lineage>
</organism>
<evidence type="ECO:0000313" key="9">
    <source>
        <dbReference type="Proteomes" id="UP000326903"/>
    </source>
</evidence>
<feature type="transmembrane region" description="Helical" evidence="6">
    <location>
        <begin position="89"/>
        <end position="107"/>
    </location>
</feature>
<keyword evidence="5 6" id="KW-0472">Membrane</keyword>
<gene>
    <name evidence="8" type="ORF">FW778_09185</name>
</gene>
<dbReference type="InterPro" id="IPR024671">
    <property type="entry name" value="Atg22-like"/>
</dbReference>
<feature type="domain" description="Major facilitator superfamily (MFS) profile" evidence="7">
    <location>
        <begin position="21"/>
        <end position="434"/>
    </location>
</feature>
<proteinExistence type="predicted"/>
<dbReference type="InterPro" id="IPR036259">
    <property type="entry name" value="MFS_trans_sf"/>
</dbReference>
<feature type="transmembrane region" description="Helical" evidence="6">
    <location>
        <begin position="154"/>
        <end position="177"/>
    </location>
</feature>
<evidence type="ECO:0000313" key="8">
    <source>
        <dbReference type="EMBL" id="KAA9042170.1"/>
    </source>
</evidence>
<accession>A0A5J5IMA5</accession>
<keyword evidence="4 6" id="KW-1133">Transmembrane helix</keyword>
<dbReference type="InterPro" id="IPR020846">
    <property type="entry name" value="MFS_dom"/>
</dbReference>
<reference evidence="8 9" key="1">
    <citation type="submission" date="2019-09" db="EMBL/GenBank/DDBJ databases">
        <title>Draft genome sequence of Ginsengibacter sp. BR5-29.</title>
        <authorList>
            <person name="Im W.-T."/>
        </authorList>
    </citation>
    <scope>NUCLEOTIDE SEQUENCE [LARGE SCALE GENOMIC DNA]</scope>
    <source>
        <strain evidence="8 9">BR5-29</strain>
    </source>
</reference>
<feature type="transmembrane region" description="Helical" evidence="6">
    <location>
        <begin position="382"/>
        <end position="401"/>
    </location>
</feature>
<evidence type="ECO:0000256" key="6">
    <source>
        <dbReference type="SAM" id="Phobius"/>
    </source>
</evidence>
<name>A0A5J5IMA5_9BACT</name>
<feature type="transmembrane region" description="Helical" evidence="6">
    <location>
        <begin position="318"/>
        <end position="336"/>
    </location>
</feature>
<dbReference type="InterPro" id="IPR050495">
    <property type="entry name" value="ATG22/LtaA_families"/>
</dbReference>
<feature type="transmembrane region" description="Helical" evidence="6">
    <location>
        <begin position="247"/>
        <end position="269"/>
    </location>
</feature>
<dbReference type="PANTHER" id="PTHR23519:SF1">
    <property type="entry name" value="AUTOPHAGY-RELATED PROTEIN 22"/>
    <property type="match status" value="1"/>
</dbReference>
<evidence type="ECO:0000256" key="4">
    <source>
        <dbReference type="ARBA" id="ARBA00022989"/>
    </source>
</evidence>
<evidence type="ECO:0000259" key="7">
    <source>
        <dbReference type="PROSITE" id="PS50850"/>
    </source>
</evidence>
<keyword evidence="3 6" id="KW-0812">Transmembrane</keyword>
<keyword evidence="9" id="KW-1185">Reference proteome</keyword>
<feature type="transmembrane region" description="Helical" evidence="6">
    <location>
        <begin position="289"/>
        <end position="311"/>
    </location>
</feature>
<feature type="transmembrane region" description="Helical" evidence="6">
    <location>
        <begin position="55"/>
        <end position="77"/>
    </location>
</feature>
<feature type="transmembrane region" description="Helical" evidence="6">
    <location>
        <begin position="113"/>
        <end position="133"/>
    </location>
</feature>
<sequence>MQTASKKVINGWAMYDWANSVYSLVITSSIFPAYYEGVTSGKRIVFLGRVFDQPSALYDYAVAISFLAVALLSPLLSSIADAFGNKKRFMQFFCYMGSLSCCAMYWFQPDNPQLGIVLFILASIGFGASIVFYNAYLPEIAAVKDQDKVSAKGFALGYVGSVLLLLICLAMVTKPAMFGIANSTKASQISFLLTGIWWMGFAQFTFAVLPKSKANPVSKSHNVFTKGYAELRKVWNELTHQPTLKRFLAAFFFLGMGVETVMYSAALFAKQQIFPNTGNKETDAANGGKLILTILIIQIVAIGGSYLFSFFSKKIGNLRVLLVGVLIWAGICAWAYFVYTEIAFYCLAGTVGLVMGGIQSLSRSTYSKLMPPTKDTASYFSFYDVCDKVSTVIGMITFGMVTEGLGGMRNAVLFLMTYFIISFFIFLYTLIKQQPELQVA</sequence>
<evidence type="ECO:0000256" key="3">
    <source>
        <dbReference type="ARBA" id="ARBA00022692"/>
    </source>
</evidence>
<evidence type="ECO:0000256" key="1">
    <source>
        <dbReference type="ARBA" id="ARBA00004127"/>
    </source>
</evidence>
<comment type="subcellular location">
    <subcellularLocation>
        <location evidence="1">Endomembrane system</location>
        <topology evidence="1">Multi-pass membrane protein</topology>
    </subcellularLocation>
</comment>
<feature type="transmembrane region" description="Helical" evidence="6">
    <location>
        <begin position="12"/>
        <end position="35"/>
    </location>
</feature>
<dbReference type="Proteomes" id="UP000326903">
    <property type="component" value="Unassembled WGS sequence"/>
</dbReference>
<dbReference type="Gene3D" id="1.20.1250.20">
    <property type="entry name" value="MFS general substrate transporter like domains"/>
    <property type="match status" value="1"/>
</dbReference>
<keyword evidence="2" id="KW-0813">Transport</keyword>
<feature type="transmembrane region" description="Helical" evidence="6">
    <location>
        <begin position="342"/>
        <end position="361"/>
    </location>
</feature>
<feature type="transmembrane region" description="Helical" evidence="6">
    <location>
        <begin position="189"/>
        <end position="209"/>
    </location>
</feature>
<dbReference type="PANTHER" id="PTHR23519">
    <property type="entry name" value="AUTOPHAGY-RELATED PROTEIN 22"/>
    <property type="match status" value="1"/>
</dbReference>
<dbReference type="PROSITE" id="PS50850">
    <property type="entry name" value="MFS"/>
    <property type="match status" value="1"/>
</dbReference>
<dbReference type="RefSeq" id="WP_150414299.1">
    <property type="nucleotide sequence ID" value="NZ_VYQF01000001.1"/>
</dbReference>
<dbReference type="GO" id="GO:0012505">
    <property type="term" value="C:endomembrane system"/>
    <property type="evidence" value="ECO:0007669"/>
    <property type="project" value="UniProtKB-SubCell"/>
</dbReference>
<protein>
    <submittedName>
        <fullName evidence="8">MFS transporter</fullName>
    </submittedName>
</protein>
<feature type="transmembrane region" description="Helical" evidence="6">
    <location>
        <begin position="413"/>
        <end position="431"/>
    </location>
</feature>
<dbReference type="Pfam" id="PF11700">
    <property type="entry name" value="ATG22"/>
    <property type="match status" value="1"/>
</dbReference>
<dbReference type="AlphaFoldDB" id="A0A5J5IMA5"/>
<evidence type="ECO:0000256" key="2">
    <source>
        <dbReference type="ARBA" id="ARBA00022448"/>
    </source>
</evidence>
<dbReference type="EMBL" id="VYQF01000001">
    <property type="protein sequence ID" value="KAA9042170.1"/>
    <property type="molecule type" value="Genomic_DNA"/>
</dbReference>
<dbReference type="SUPFAM" id="SSF103473">
    <property type="entry name" value="MFS general substrate transporter"/>
    <property type="match status" value="1"/>
</dbReference>
<dbReference type="GO" id="GO:0022857">
    <property type="term" value="F:transmembrane transporter activity"/>
    <property type="evidence" value="ECO:0007669"/>
    <property type="project" value="InterPro"/>
</dbReference>
<comment type="caution">
    <text evidence="8">The sequence shown here is derived from an EMBL/GenBank/DDBJ whole genome shotgun (WGS) entry which is preliminary data.</text>
</comment>
<evidence type="ECO:0000256" key="5">
    <source>
        <dbReference type="ARBA" id="ARBA00023136"/>
    </source>
</evidence>